<evidence type="ECO:0000313" key="3">
    <source>
        <dbReference type="Proteomes" id="UP000549394"/>
    </source>
</evidence>
<dbReference type="Proteomes" id="UP000549394">
    <property type="component" value="Unassembled WGS sequence"/>
</dbReference>
<evidence type="ECO:0000313" key="2">
    <source>
        <dbReference type="EMBL" id="CAD5123070.1"/>
    </source>
</evidence>
<organism evidence="2 3">
    <name type="scientific">Dimorphilus gyrociliatus</name>
    <dbReference type="NCBI Taxonomy" id="2664684"/>
    <lineage>
        <taxon>Eukaryota</taxon>
        <taxon>Metazoa</taxon>
        <taxon>Spiralia</taxon>
        <taxon>Lophotrochozoa</taxon>
        <taxon>Annelida</taxon>
        <taxon>Polychaeta</taxon>
        <taxon>Polychaeta incertae sedis</taxon>
        <taxon>Dinophilidae</taxon>
        <taxon>Dimorphilus</taxon>
    </lineage>
</organism>
<reference evidence="2 3" key="1">
    <citation type="submission" date="2020-08" db="EMBL/GenBank/DDBJ databases">
        <authorList>
            <person name="Hejnol A."/>
        </authorList>
    </citation>
    <scope>NUCLEOTIDE SEQUENCE [LARGE SCALE GENOMIC DNA]</scope>
</reference>
<protein>
    <submittedName>
        <fullName evidence="2">DgyrCDS11449</fullName>
    </submittedName>
</protein>
<feature type="signal peptide" evidence="1">
    <location>
        <begin position="1"/>
        <end position="19"/>
    </location>
</feature>
<name>A0A7I8W3C8_9ANNE</name>
<dbReference type="AlphaFoldDB" id="A0A7I8W3C8"/>
<feature type="chain" id="PRO_5029474565" evidence="1">
    <location>
        <begin position="20"/>
        <end position="333"/>
    </location>
</feature>
<accession>A0A7I8W3C8</accession>
<sequence>MKFFITFAVFICFSQIASGNRALPVRTQSEIVKVLDDIFRSRDLKWDQTNYLVNRAGFLANCGHFEGTEKLESVNLPAKDSYVNTQSGMKLQVEIDTEAVDSESVHSEIMRDTRRWDRLWDWSNRQYDQILAQARGMRHVGCAIQPYCQRSRAGSRWLHLVCLFAEDQVISIESIRRRSRREVGDEFPSGRRVPSAPFNSLNDAARAFTEENRKSAEINFRPLNVRGYLRWEAYLENLSGTIFSCSSRERESNKLRLERQDSRYNVFFGNSPNDRSDTDRSIDDSIRDVLVEAERGRGNTFRTVGCCMGHCELRGDRRAVTDPTEVWVACIFE</sequence>
<comment type="caution">
    <text evidence="2">The sequence shown here is derived from an EMBL/GenBank/DDBJ whole genome shotgun (WGS) entry which is preliminary data.</text>
</comment>
<gene>
    <name evidence="2" type="ORF">DGYR_LOCUS10795</name>
</gene>
<evidence type="ECO:0000256" key="1">
    <source>
        <dbReference type="SAM" id="SignalP"/>
    </source>
</evidence>
<proteinExistence type="predicted"/>
<keyword evidence="3" id="KW-1185">Reference proteome</keyword>
<dbReference type="EMBL" id="CAJFCJ010000019">
    <property type="protein sequence ID" value="CAD5123070.1"/>
    <property type="molecule type" value="Genomic_DNA"/>
</dbReference>
<keyword evidence="1" id="KW-0732">Signal</keyword>